<feature type="binding site" description="axial binding residue" evidence="5">
    <location>
        <position position="463"/>
    </location>
    <ligand>
        <name>heme</name>
        <dbReference type="ChEBI" id="CHEBI:30413"/>
    </ligand>
    <ligandPart>
        <name>Fe</name>
        <dbReference type="ChEBI" id="CHEBI:18248"/>
    </ligandPart>
</feature>
<evidence type="ECO:0000256" key="6">
    <source>
        <dbReference type="SAM" id="SignalP"/>
    </source>
</evidence>
<dbReference type="EMBL" id="ANIZ01001915">
    <property type="protein sequence ID" value="ETI44147.1"/>
    <property type="molecule type" value="Genomic_DNA"/>
</dbReference>
<dbReference type="PANTHER" id="PTHR24296">
    <property type="entry name" value="CYTOCHROME P450"/>
    <property type="match status" value="1"/>
</dbReference>
<organism evidence="7 8">
    <name type="scientific">Phytophthora nicotianae P1569</name>
    <dbReference type="NCBI Taxonomy" id="1317065"/>
    <lineage>
        <taxon>Eukaryota</taxon>
        <taxon>Sar</taxon>
        <taxon>Stramenopiles</taxon>
        <taxon>Oomycota</taxon>
        <taxon>Peronosporomycetes</taxon>
        <taxon>Peronosporales</taxon>
        <taxon>Peronosporaceae</taxon>
        <taxon>Phytophthora</taxon>
    </lineage>
</organism>
<comment type="cofactor">
    <cofactor evidence="5">
        <name>heme</name>
        <dbReference type="ChEBI" id="CHEBI:30413"/>
    </cofactor>
</comment>
<keyword evidence="3" id="KW-0560">Oxidoreductase</keyword>
<dbReference type="PRINTS" id="PR00385">
    <property type="entry name" value="P450"/>
</dbReference>
<evidence type="ECO:0000256" key="5">
    <source>
        <dbReference type="PIRSR" id="PIRSR602401-1"/>
    </source>
</evidence>
<dbReference type="Proteomes" id="UP000018721">
    <property type="component" value="Unassembled WGS sequence"/>
</dbReference>
<evidence type="ECO:0000256" key="1">
    <source>
        <dbReference type="ARBA" id="ARBA00010617"/>
    </source>
</evidence>
<evidence type="ECO:0000313" key="8">
    <source>
        <dbReference type="Proteomes" id="UP000018721"/>
    </source>
</evidence>
<name>V9F1C9_PHYNI</name>
<dbReference type="SUPFAM" id="SSF48264">
    <property type="entry name" value="Cytochrome P450"/>
    <property type="match status" value="1"/>
</dbReference>
<dbReference type="GO" id="GO:0005506">
    <property type="term" value="F:iron ion binding"/>
    <property type="evidence" value="ECO:0007669"/>
    <property type="project" value="InterPro"/>
</dbReference>
<comment type="caution">
    <text evidence="7">The sequence shown here is derived from an EMBL/GenBank/DDBJ whole genome shotgun (WGS) entry which is preliminary data.</text>
</comment>
<keyword evidence="6" id="KW-0732">Signal</keyword>
<evidence type="ECO:0008006" key="9">
    <source>
        <dbReference type="Google" id="ProtNLM"/>
    </source>
</evidence>
<dbReference type="GO" id="GO:0016705">
    <property type="term" value="F:oxidoreductase activity, acting on paired donors, with incorporation or reduction of molecular oxygen"/>
    <property type="evidence" value="ECO:0007669"/>
    <property type="project" value="InterPro"/>
</dbReference>
<evidence type="ECO:0000256" key="4">
    <source>
        <dbReference type="ARBA" id="ARBA00023004"/>
    </source>
</evidence>
<sequence length="520" mass="58818">MVLPFAIAASFIAAAVAYFTSPNDQDRAVCGLPTPRSTLPLVKNTLDLVFIQRARIYDWILEQCREHRGQPWRVRVLGRPPAVILSSPEAMEDVLKTQFDVFIKGPTISDISHGLLGDGIFVVDGIKWKHQRKTASNFFSMNMIRDAMENVVRDHSKLLTSTLNEAVENGETLNIKRVLDLFTMDIFTKIGFGVELHGLETGGNSGFMEAFERASSRIMARFQQPMCMWKLARWLNVGAERQMAKDVKLINDVVYDVIHRNLEEKASRKRSGENSNSYRKDLISLFLEKASVNYSDDDQTEITPTMLRDMSMVFIFAGRDSTSLTMTWFIIEMNRLPEVLAKVRRELADKLPKLGRDGDTPSLDDIDDLVYLEASIREAIRLNPVAPVMQRIAAQDTTLYNGTFIKAGTRIILPHYAMGRLETVWGSDAEEFKPERWIDQDTGKLIHVSPYKFTAFLAGPRMCLGMRFALAEMKIILATIFSKFDIQTVNNPLDFTYIPSVTLQVKGPVNVTLSKTTRAT</sequence>
<dbReference type="InterPro" id="IPR002401">
    <property type="entry name" value="Cyt_P450_E_grp-I"/>
</dbReference>
<keyword evidence="5" id="KW-0349">Heme</keyword>
<evidence type="ECO:0000256" key="2">
    <source>
        <dbReference type="ARBA" id="ARBA00022723"/>
    </source>
</evidence>
<comment type="similarity">
    <text evidence="1">Belongs to the cytochrome P450 family.</text>
</comment>
<dbReference type="Gene3D" id="1.10.630.10">
    <property type="entry name" value="Cytochrome P450"/>
    <property type="match status" value="1"/>
</dbReference>
<reference evidence="7 8" key="1">
    <citation type="submission" date="2013-11" db="EMBL/GenBank/DDBJ databases">
        <title>The Genome Sequence of Phytophthora parasitica P1569.</title>
        <authorList>
            <consortium name="The Broad Institute Genomics Platform"/>
            <person name="Russ C."/>
            <person name="Tyler B."/>
            <person name="Panabieres F."/>
            <person name="Shan W."/>
            <person name="Tripathy S."/>
            <person name="Grunwald N."/>
            <person name="Machado M."/>
            <person name="Johnson C.S."/>
            <person name="Arredondo F."/>
            <person name="Hong C."/>
            <person name="Coffey M."/>
            <person name="Young S.K."/>
            <person name="Zeng Q."/>
            <person name="Gargeya S."/>
            <person name="Fitzgerald M."/>
            <person name="Abouelleil A."/>
            <person name="Alvarado L."/>
            <person name="Chapman S.B."/>
            <person name="Gainer-Dewar J."/>
            <person name="Goldberg J."/>
            <person name="Griggs A."/>
            <person name="Gujja S."/>
            <person name="Hansen M."/>
            <person name="Howarth C."/>
            <person name="Imamovic A."/>
            <person name="Ireland A."/>
            <person name="Larimer J."/>
            <person name="McCowan C."/>
            <person name="Murphy C."/>
            <person name="Pearson M."/>
            <person name="Poon T.W."/>
            <person name="Priest M."/>
            <person name="Roberts A."/>
            <person name="Saif S."/>
            <person name="Shea T."/>
            <person name="Sykes S."/>
            <person name="Wortman J."/>
            <person name="Nusbaum C."/>
            <person name="Birren B."/>
        </authorList>
    </citation>
    <scope>NUCLEOTIDE SEQUENCE [LARGE SCALE GENOMIC DNA]</scope>
    <source>
        <strain evidence="7 8">P1569</strain>
    </source>
</reference>
<dbReference type="eggNOG" id="KOG0157">
    <property type="taxonomic scope" value="Eukaryota"/>
</dbReference>
<gene>
    <name evidence="7" type="ORF">F443_11130</name>
</gene>
<dbReference type="HOGENOM" id="CLU_001570_27_2_1"/>
<accession>V9F1C9</accession>
<dbReference type="CDD" id="cd11064">
    <property type="entry name" value="CYP86A"/>
    <property type="match status" value="1"/>
</dbReference>
<dbReference type="InterPro" id="IPR001128">
    <property type="entry name" value="Cyt_P450"/>
</dbReference>
<feature type="chain" id="PRO_5004775105" description="Cytochrome P450" evidence="6">
    <location>
        <begin position="18"/>
        <end position="520"/>
    </location>
</feature>
<dbReference type="InterPro" id="IPR036396">
    <property type="entry name" value="Cyt_P450_sf"/>
</dbReference>
<feature type="signal peptide" evidence="6">
    <location>
        <begin position="1"/>
        <end position="17"/>
    </location>
</feature>
<dbReference type="GO" id="GO:0020037">
    <property type="term" value="F:heme binding"/>
    <property type="evidence" value="ECO:0007669"/>
    <property type="project" value="InterPro"/>
</dbReference>
<evidence type="ECO:0000313" key="7">
    <source>
        <dbReference type="EMBL" id="ETI44147.1"/>
    </source>
</evidence>
<dbReference type="AlphaFoldDB" id="V9F1C9"/>
<proteinExistence type="inferred from homology"/>
<keyword evidence="4 5" id="KW-0408">Iron</keyword>
<dbReference type="Pfam" id="PF00067">
    <property type="entry name" value="p450"/>
    <property type="match status" value="1"/>
</dbReference>
<keyword evidence="2 5" id="KW-0479">Metal-binding</keyword>
<dbReference type="GO" id="GO:0004497">
    <property type="term" value="F:monooxygenase activity"/>
    <property type="evidence" value="ECO:0007669"/>
    <property type="project" value="InterPro"/>
</dbReference>
<protein>
    <recommendedName>
        <fullName evidence="9">Cytochrome P450</fullName>
    </recommendedName>
</protein>
<evidence type="ECO:0000256" key="3">
    <source>
        <dbReference type="ARBA" id="ARBA00023002"/>
    </source>
</evidence>
<keyword evidence="8" id="KW-1185">Reference proteome</keyword>
<dbReference type="OrthoDB" id="1470350at2759"/>
<dbReference type="PRINTS" id="PR00463">
    <property type="entry name" value="EP450I"/>
</dbReference>